<evidence type="ECO:0000313" key="2">
    <source>
        <dbReference type="Proteomes" id="UP000267821"/>
    </source>
</evidence>
<evidence type="ECO:0000313" key="1">
    <source>
        <dbReference type="EMBL" id="RPB28010.1"/>
    </source>
</evidence>
<dbReference type="Proteomes" id="UP000267821">
    <property type="component" value="Unassembled WGS sequence"/>
</dbReference>
<sequence>MAIEAAQARLAIKMMRNPSVMGDTILGDDSIQEGYRTPIDVEVEDIGAKVEAEAEGVLSLGGRCSQIVVPTVDLQLNEKSAKEEWGLGSIKHVALVCPADEWSERRWSSWKQADDKEVVVDLVEDFLNL</sequence>
<accession>A0A3N4LYY9</accession>
<dbReference type="InParanoid" id="A0A3N4LYY9"/>
<organism evidence="1 2">
    <name type="scientific">Terfezia boudieri ATCC MYA-4762</name>
    <dbReference type="NCBI Taxonomy" id="1051890"/>
    <lineage>
        <taxon>Eukaryota</taxon>
        <taxon>Fungi</taxon>
        <taxon>Dikarya</taxon>
        <taxon>Ascomycota</taxon>
        <taxon>Pezizomycotina</taxon>
        <taxon>Pezizomycetes</taxon>
        <taxon>Pezizales</taxon>
        <taxon>Pezizaceae</taxon>
        <taxon>Terfezia</taxon>
    </lineage>
</organism>
<keyword evidence="2" id="KW-1185">Reference proteome</keyword>
<dbReference type="EMBL" id="ML121530">
    <property type="protein sequence ID" value="RPB28010.1"/>
    <property type="molecule type" value="Genomic_DNA"/>
</dbReference>
<gene>
    <name evidence="1" type="ORF">L211DRAFT_479351</name>
</gene>
<dbReference type="AlphaFoldDB" id="A0A3N4LYY9"/>
<name>A0A3N4LYY9_9PEZI</name>
<proteinExistence type="predicted"/>
<protein>
    <submittedName>
        <fullName evidence="1">Uncharacterized protein</fullName>
    </submittedName>
</protein>
<reference evidence="1 2" key="1">
    <citation type="journal article" date="2018" name="Nat. Ecol. Evol.">
        <title>Pezizomycetes genomes reveal the molecular basis of ectomycorrhizal truffle lifestyle.</title>
        <authorList>
            <person name="Murat C."/>
            <person name="Payen T."/>
            <person name="Noel B."/>
            <person name="Kuo A."/>
            <person name="Morin E."/>
            <person name="Chen J."/>
            <person name="Kohler A."/>
            <person name="Krizsan K."/>
            <person name="Balestrini R."/>
            <person name="Da Silva C."/>
            <person name="Montanini B."/>
            <person name="Hainaut M."/>
            <person name="Levati E."/>
            <person name="Barry K.W."/>
            <person name="Belfiori B."/>
            <person name="Cichocki N."/>
            <person name="Clum A."/>
            <person name="Dockter R.B."/>
            <person name="Fauchery L."/>
            <person name="Guy J."/>
            <person name="Iotti M."/>
            <person name="Le Tacon F."/>
            <person name="Lindquist E.A."/>
            <person name="Lipzen A."/>
            <person name="Malagnac F."/>
            <person name="Mello A."/>
            <person name="Molinier V."/>
            <person name="Miyauchi S."/>
            <person name="Poulain J."/>
            <person name="Riccioni C."/>
            <person name="Rubini A."/>
            <person name="Sitrit Y."/>
            <person name="Splivallo R."/>
            <person name="Traeger S."/>
            <person name="Wang M."/>
            <person name="Zifcakova L."/>
            <person name="Wipf D."/>
            <person name="Zambonelli A."/>
            <person name="Paolocci F."/>
            <person name="Nowrousian M."/>
            <person name="Ottonello S."/>
            <person name="Baldrian P."/>
            <person name="Spatafora J.W."/>
            <person name="Henrissat B."/>
            <person name="Nagy L.G."/>
            <person name="Aury J.M."/>
            <person name="Wincker P."/>
            <person name="Grigoriev I.V."/>
            <person name="Bonfante P."/>
            <person name="Martin F.M."/>
        </authorList>
    </citation>
    <scope>NUCLEOTIDE SEQUENCE [LARGE SCALE GENOMIC DNA]</scope>
    <source>
        <strain evidence="1 2">ATCC MYA-4762</strain>
    </source>
</reference>